<dbReference type="InterPro" id="IPR014923">
    <property type="entry name" value="DUF1802"/>
</dbReference>
<gene>
    <name evidence="1" type="ORF">ACFQNG_17935</name>
</gene>
<dbReference type="RefSeq" id="WP_379867178.1">
    <property type="nucleotide sequence ID" value="NZ_JBHTBW010000065.1"/>
</dbReference>
<dbReference type="EMBL" id="JBHTBW010000065">
    <property type="protein sequence ID" value="MFC7442952.1"/>
    <property type="molecule type" value="Genomic_DNA"/>
</dbReference>
<evidence type="ECO:0000313" key="2">
    <source>
        <dbReference type="Proteomes" id="UP001596500"/>
    </source>
</evidence>
<name>A0ABW2RQB1_9BACL</name>
<dbReference type="Pfam" id="PF08819">
    <property type="entry name" value="DUF1802"/>
    <property type="match status" value="1"/>
</dbReference>
<organism evidence="1 2">
    <name type="scientific">Laceyella putida</name>
    <dbReference type="NCBI Taxonomy" id="110101"/>
    <lineage>
        <taxon>Bacteria</taxon>
        <taxon>Bacillati</taxon>
        <taxon>Bacillota</taxon>
        <taxon>Bacilli</taxon>
        <taxon>Bacillales</taxon>
        <taxon>Thermoactinomycetaceae</taxon>
        <taxon>Laceyella</taxon>
    </lineage>
</organism>
<dbReference type="InterPro" id="IPR008307">
    <property type="entry name" value="UCP018957"/>
</dbReference>
<keyword evidence="2" id="KW-1185">Reference proteome</keyword>
<proteinExistence type="predicted"/>
<dbReference type="Proteomes" id="UP001596500">
    <property type="component" value="Unassembled WGS sequence"/>
</dbReference>
<dbReference type="PIRSF" id="PIRSF018957">
    <property type="entry name" value="UCP018957"/>
    <property type="match status" value="1"/>
</dbReference>
<reference evidence="2" key="1">
    <citation type="journal article" date="2019" name="Int. J. Syst. Evol. Microbiol.">
        <title>The Global Catalogue of Microorganisms (GCM) 10K type strain sequencing project: providing services to taxonomists for standard genome sequencing and annotation.</title>
        <authorList>
            <consortium name="The Broad Institute Genomics Platform"/>
            <consortium name="The Broad Institute Genome Sequencing Center for Infectious Disease"/>
            <person name="Wu L."/>
            <person name="Ma J."/>
        </authorList>
    </citation>
    <scope>NUCLEOTIDE SEQUENCE [LARGE SCALE GENOMIC DNA]</scope>
    <source>
        <strain evidence="2">CGMCC 1.12942</strain>
    </source>
</reference>
<sequence length="196" mass="22563">MSAWIKADTTMGLKDWAVAVEALGTGKQILVMRKGGIAEETRHFAVQSERFFLYPAYEHQKEELLKPEYQGEIAKTRSLWSPGKQTTTIKYFAVLHEDIEVMEEEALFRLAPHHIWTNRFAAERLKWKKKLPLHVLLLRVYKLEQPLEIPIRDEYLGCKSWHQMPVELSGLKGSPVLTDAEFMAEVEAIKSTLAQA</sequence>
<protein>
    <submittedName>
        <fullName evidence="1">DUF1802 family protein</fullName>
    </submittedName>
</protein>
<comment type="caution">
    <text evidence="1">The sequence shown here is derived from an EMBL/GenBank/DDBJ whole genome shotgun (WGS) entry which is preliminary data.</text>
</comment>
<accession>A0ABW2RQB1</accession>
<evidence type="ECO:0000313" key="1">
    <source>
        <dbReference type="EMBL" id="MFC7442952.1"/>
    </source>
</evidence>